<name>A0A6J6EQM0_9ZZZZ</name>
<dbReference type="InterPro" id="IPR000843">
    <property type="entry name" value="HTH_LacI"/>
</dbReference>
<dbReference type="CDD" id="cd01392">
    <property type="entry name" value="HTH_LacI"/>
    <property type="match status" value="1"/>
</dbReference>
<dbReference type="EMBL" id="CAEZVX010000002">
    <property type="protein sequence ID" value="CAB4633842.1"/>
    <property type="molecule type" value="Genomic_DNA"/>
</dbReference>
<dbReference type="PANTHER" id="PTHR30146:SF109">
    <property type="entry name" value="HTH-TYPE TRANSCRIPTIONAL REGULATOR GALS"/>
    <property type="match status" value="1"/>
</dbReference>
<evidence type="ECO:0000256" key="2">
    <source>
        <dbReference type="ARBA" id="ARBA00023125"/>
    </source>
</evidence>
<feature type="domain" description="HTH lacI-type" evidence="4">
    <location>
        <begin position="13"/>
        <end position="53"/>
    </location>
</feature>
<dbReference type="InterPro" id="IPR010982">
    <property type="entry name" value="Lambda_DNA-bd_dom_sf"/>
</dbReference>
<dbReference type="EMBL" id="CAEZTX010000014">
    <property type="protein sequence ID" value="CAB4578820.1"/>
    <property type="molecule type" value="Genomic_DNA"/>
</dbReference>
<accession>A0A6J6EQM0</accession>
<keyword evidence="2" id="KW-0238">DNA-binding</keyword>
<dbReference type="InterPro" id="IPR028082">
    <property type="entry name" value="Peripla_BP_I"/>
</dbReference>
<sequence length="347" mass="37812">MLKEVPNNQHMNMSLRQVARRAGVSLGTVSNVINHPELVSPAKREAVLKVLKESDFIHGMPKFKSTSVAFKTLGIMIPTLTNPFYVDMSNGFQAEAAATGYGVLICSMDEDKEMQEFYASLLLERNTAGVLVSPIDQRDKYLDKLAARDIPVVLHGPSQTARDMCSISGNHHRGGEMGVQHLYDLGHRSIAWVTLTDRFPQIVAREAGVVAAAERLGMQLKMVCISKINAAQGESAVEKILELDTQPTAVFCANDYTAIGVICGLSARGIKTPDDVSVLGYDGISSISSSILPLSTISQPVEQLGRQAAKFLIEEITSSDNHTHKNVVFEPELIARATTARPRLRLV</sequence>
<evidence type="ECO:0000259" key="4">
    <source>
        <dbReference type="PROSITE" id="PS50932"/>
    </source>
</evidence>
<dbReference type="GO" id="GO:0003700">
    <property type="term" value="F:DNA-binding transcription factor activity"/>
    <property type="evidence" value="ECO:0007669"/>
    <property type="project" value="TreeGrafter"/>
</dbReference>
<dbReference type="Gene3D" id="3.40.50.2300">
    <property type="match status" value="2"/>
</dbReference>
<evidence type="ECO:0000256" key="3">
    <source>
        <dbReference type="ARBA" id="ARBA00023163"/>
    </source>
</evidence>
<dbReference type="SMART" id="SM00354">
    <property type="entry name" value="HTH_LACI"/>
    <property type="match status" value="1"/>
</dbReference>
<dbReference type="Pfam" id="PF13377">
    <property type="entry name" value="Peripla_BP_3"/>
    <property type="match status" value="1"/>
</dbReference>
<evidence type="ECO:0000256" key="1">
    <source>
        <dbReference type="ARBA" id="ARBA00023015"/>
    </source>
</evidence>
<gene>
    <name evidence="5" type="ORF">UFOPK1755_00344</name>
    <name evidence="6" type="ORF">UFOPK2155_00044</name>
</gene>
<keyword evidence="3" id="KW-0804">Transcription</keyword>
<dbReference type="PROSITE" id="PS50932">
    <property type="entry name" value="HTH_LACI_2"/>
    <property type="match status" value="1"/>
</dbReference>
<keyword evidence="1" id="KW-0805">Transcription regulation</keyword>
<dbReference type="AlphaFoldDB" id="A0A6J6EQM0"/>
<dbReference type="PANTHER" id="PTHR30146">
    <property type="entry name" value="LACI-RELATED TRANSCRIPTIONAL REPRESSOR"/>
    <property type="match status" value="1"/>
</dbReference>
<dbReference type="GO" id="GO:0000976">
    <property type="term" value="F:transcription cis-regulatory region binding"/>
    <property type="evidence" value="ECO:0007669"/>
    <property type="project" value="TreeGrafter"/>
</dbReference>
<dbReference type="Gene3D" id="1.10.260.40">
    <property type="entry name" value="lambda repressor-like DNA-binding domains"/>
    <property type="match status" value="1"/>
</dbReference>
<evidence type="ECO:0000313" key="5">
    <source>
        <dbReference type="EMBL" id="CAB4578820.1"/>
    </source>
</evidence>
<organism evidence="5">
    <name type="scientific">freshwater metagenome</name>
    <dbReference type="NCBI Taxonomy" id="449393"/>
    <lineage>
        <taxon>unclassified sequences</taxon>
        <taxon>metagenomes</taxon>
        <taxon>ecological metagenomes</taxon>
    </lineage>
</organism>
<dbReference type="SUPFAM" id="SSF53822">
    <property type="entry name" value="Periplasmic binding protein-like I"/>
    <property type="match status" value="1"/>
</dbReference>
<dbReference type="SUPFAM" id="SSF47413">
    <property type="entry name" value="lambda repressor-like DNA-binding domains"/>
    <property type="match status" value="1"/>
</dbReference>
<reference evidence="5" key="1">
    <citation type="submission" date="2020-05" db="EMBL/GenBank/DDBJ databases">
        <authorList>
            <person name="Chiriac C."/>
            <person name="Salcher M."/>
            <person name="Ghai R."/>
            <person name="Kavagutti S V."/>
        </authorList>
    </citation>
    <scope>NUCLEOTIDE SEQUENCE</scope>
</reference>
<proteinExistence type="predicted"/>
<dbReference type="InterPro" id="IPR046335">
    <property type="entry name" value="LacI/GalR-like_sensor"/>
</dbReference>
<dbReference type="Pfam" id="PF00356">
    <property type="entry name" value="LacI"/>
    <property type="match status" value="1"/>
</dbReference>
<evidence type="ECO:0000313" key="6">
    <source>
        <dbReference type="EMBL" id="CAB4633842.1"/>
    </source>
</evidence>
<protein>
    <submittedName>
        <fullName evidence="5">Unannotated protein</fullName>
    </submittedName>
</protein>